<evidence type="ECO:0000313" key="2">
    <source>
        <dbReference type="Proteomes" id="UP000593575"/>
    </source>
</evidence>
<dbReference type="EMBL" id="JABFAE010000009">
    <property type="protein sequence ID" value="MBA0837826.1"/>
    <property type="molecule type" value="Genomic_DNA"/>
</dbReference>
<name>A0A7J9JUM2_9ROSI</name>
<dbReference type="AlphaFoldDB" id="A0A7J9JUM2"/>
<reference evidence="1 2" key="1">
    <citation type="journal article" date="2019" name="Genome Biol. Evol.">
        <title>Insights into the evolution of the New World diploid cottons (Gossypium, subgenus Houzingenia) based on genome sequencing.</title>
        <authorList>
            <person name="Grover C.E."/>
            <person name="Arick M.A. 2nd"/>
            <person name="Thrash A."/>
            <person name="Conover J.L."/>
            <person name="Sanders W.S."/>
            <person name="Peterson D.G."/>
            <person name="Frelichowski J.E."/>
            <person name="Scheffler J.A."/>
            <person name="Scheffler B.E."/>
            <person name="Wendel J.F."/>
        </authorList>
    </citation>
    <scope>NUCLEOTIDE SEQUENCE [LARGE SCALE GENOMIC DNA]</scope>
    <source>
        <strain evidence="1">6</strain>
        <tissue evidence="1">Leaf</tissue>
    </source>
</reference>
<protein>
    <submittedName>
        <fullName evidence="1">Uncharacterized protein</fullName>
    </submittedName>
</protein>
<dbReference type="Proteomes" id="UP000593575">
    <property type="component" value="Unassembled WGS sequence"/>
</dbReference>
<accession>A0A7J9JUM2</accession>
<evidence type="ECO:0000313" key="1">
    <source>
        <dbReference type="EMBL" id="MBA0837826.1"/>
    </source>
</evidence>
<organism evidence="1 2">
    <name type="scientific">Gossypium armourianum</name>
    <dbReference type="NCBI Taxonomy" id="34283"/>
    <lineage>
        <taxon>Eukaryota</taxon>
        <taxon>Viridiplantae</taxon>
        <taxon>Streptophyta</taxon>
        <taxon>Embryophyta</taxon>
        <taxon>Tracheophyta</taxon>
        <taxon>Spermatophyta</taxon>
        <taxon>Magnoliopsida</taxon>
        <taxon>eudicotyledons</taxon>
        <taxon>Gunneridae</taxon>
        <taxon>Pentapetalae</taxon>
        <taxon>rosids</taxon>
        <taxon>malvids</taxon>
        <taxon>Malvales</taxon>
        <taxon>Malvaceae</taxon>
        <taxon>Malvoideae</taxon>
        <taxon>Gossypium</taxon>
    </lineage>
</organism>
<sequence>EKIGTKQKYRSNIGTNLEGQSSIFKKGDTSYTLMDHDLEDRVLTVEERKKRARGESEDILAKAENNTLALSNRRVGDANIVISTAAKRQVDRSQ</sequence>
<comment type="caution">
    <text evidence="1">The sequence shown here is derived from an EMBL/GenBank/DDBJ whole genome shotgun (WGS) entry which is preliminary data.</text>
</comment>
<keyword evidence="2" id="KW-1185">Reference proteome</keyword>
<feature type="non-terminal residue" evidence="1">
    <location>
        <position position="1"/>
    </location>
</feature>
<gene>
    <name evidence="1" type="ORF">Goarm_009944</name>
</gene>
<proteinExistence type="predicted"/>